<keyword evidence="2" id="KW-1185">Reference proteome</keyword>
<gene>
    <name evidence="1" type="ORF">RclHR1_19040009</name>
</gene>
<dbReference type="Proteomes" id="UP000247702">
    <property type="component" value="Unassembled WGS sequence"/>
</dbReference>
<evidence type="ECO:0008006" key="3">
    <source>
        <dbReference type="Google" id="ProtNLM"/>
    </source>
</evidence>
<accession>A0A2Z6RGN9</accession>
<dbReference type="Gene3D" id="1.10.150.50">
    <property type="entry name" value="Transcription Factor, Ets-1"/>
    <property type="match status" value="1"/>
</dbReference>
<comment type="caution">
    <text evidence="1">The sequence shown here is derived from an EMBL/GenBank/DDBJ whole genome shotgun (WGS) entry which is preliminary data.</text>
</comment>
<proteinExistence type="predicted"/>
<dbReference type="InterPro" id="IPR013761">
    <property type="entry name" value="SAM/pointed_sf"/>
</dbReference>
<name>A0A2Z6RGN9_9GLOM</name>
<dbReference type="EMBL" id="BEXD01001007">
    <property type="protein sequence ID" value="GBB91686.1"/>
    <property type="molecule type" value="Genomic_DNA"/>
</dbReference>
<reference evidence="1 2" key="1">
    <citation type="submission" date="2017-11" db="EMBL/GenBank/DDBJ databases">
        <title>The genome of Rhizophagus clarus HR1 reveals common genetic basis of auxotrophy among arbuscular mycorrhizal fungi.</title>
        <authorList>
            <person name="Kobayashi Y."/>
        </authorList>
    </citation>
    <scope>NUCLEOTIDE SEQUENCE [LARGE SCALE GENOMIC DNA]</scope>
    <source>
        <strain evidence="1 2">HR1</strain>
    </source>
</reference>
<evidence type="ECO:0000313" key="2">
    <source>
        <dbReference type="Proteomes" id="UP000247702"/>
    </source>
</evidence>
<dbReference type="AlphaFoldDB" id="A0A2Z6RGN9"/>
<protein>
    <recommendedName>
        <fullName evidence="3">SAM domain-containing protein</fullName>
    </recommendedName>
</protein>
<sequence>MRNGSRVMIQCLCDIKTYINGQYSLSRTEIFFYLTPESNTILSEPNNHIKSAISETSTPYISASISTTVAGNETVSLADEIKKYDTAKLIEFLQGQENLGLNEPAIKILENEEVNGLDFFDLTEEKLERHGMKMGPATRLVKFAKECKDKRSMRSPYTAV</sequence>
<organism evidence="1 2">
    <name type="scientific">Rhizophagus clarus</name>
    <dbReference type="NCBI Taxonomy" id="94130"/>
    <lineage>
        <taxon>Eukaryota</taxon>
        <taxon>Fungi</taxon>
        <taxon>Fungi incertae sedis</taxon>
        <taxon>Mucoromycota</taxon>
        <taxon>Glomeromycotina</taxon>
        <taxon>Glomeromycetes</taxon>
        <taxon>Glomerales</taxon>
        <taxon>Glomeraceae</taxon>
        <taxon>Rhizophagus</taxon>
    </lineage>
</organism>
<evidence type="ECO:0000313" key="1">
    <source>
        <dbReference type="EMBL" id="GBB91686.1"/>
    </source>
</evidence>